<dbReference type="STRING" id="215637.A0A4P9ZY69"/>
<dbReference type="Gene3D" id="6.10.250.3180">
    <property type="match status" value="1"/>
</dbReference>
<keyword evidence="3" id="KW-1185">Reference proteome</keyword>
<dbReference type="PANTHER" id="PTHR15141:SF76">
    <property type="entry name" value="TRANSCRIPTION ELONGATION FACTOR B POLYPEPTIDE 3"/>
    <property type="match status" value="1"/>
</dbReference>
<organism evidence="2 3">
    <name type="scientific">Dimargaris cristalligena</name>
    <dbReference type="NCBI Taxonomy" id="215637"/>
    <lineage>
        <taxon>Eukaryota</taxon>
        <taxon>Fungi</taxon>
        <taxon>Fungi incertae sedis</taxon>
        <taxon>Zoopagomycota</taxon>
        <taxon>Kickxellomycotina</taxon>
        <taxon>Dimargaritomycetes</taxon>
        <taxon>Dimargaritales</taxon>
        <taxon>Dimargaritaceae</taxon>
        <taxon>Dimargaris</taxon>
    </lineage>
</organism>
<dbReference type="OrthoDB" id="21513at2759"/>
<evidence type="ECO:0000256" key="1">
    <source>
        <dbReference type="SAM" id="MobiDB-lite"/>
    </source>
</evidence>
<feature type="region of interest" description="Disordered" evidence="1">
    <location>
        <begin position="201"/>
        <end position="282"/>
    </location>
</feature>
<reference evidence="3" key="1">
    <citation type="journal article" date="2018" name="Nat. Microbiol.">
        <title>Leveraging single-cell genomics to expand the fungal tree of life.</title>
        <authorList>
            <person name="Ahrendt S.R."/>
            <person name="Quandt C.A."/>
            <person name="Ciobanu D."/>
            <person name="Clum A."/>
            <person name="Salamov A."/>
            <person name="Andreopoulos B."/>
            <person name="Cheng J.F."/>
            <person name="Woyke T."/>
            <person name="Pelin A."/>
            <person name="Henrissat B."/>
            <person name="Reynolds N.K."/>
            <person name="Benny G.L."/>
            <person name="Smith M.E."/>
            <person name="James T.Y."/>
            <person name="Grigoriev I.V."/>
        </authorList>
    </citation>
    <scope>NUCLEOTIDE SEQUENCE [LARGE SCALE GENOMIC DNA]</scope>
    <source>
        <strain evidence="3">RSA 468</strain>
    </source>
</reference>
<dbReference type="EMBL" id="ML002456">
    <property type="protein sequence ID" value="RKP37710.1"/>
    <property type="molecule type" value="Genomic_DNA"/>
</dbReference>
<protein>
    <recommendedName>
        <fullName evidence="4">Elongin-A</fullName>
    </recommendedName>
</protein>
<dbReference type="GO" id="GO:0070449">
    <property type="term" value="C:elongin complex"/>
    <property type="evidence" value="ECO:0007669"/>
    <property type="project" value="InterPro"/>
</dbReference>
<sequence length="282" mass="31236">MSDLPTTTPNSTQPSPPCTEGLPRVPRPIGKPSPSMGRCNSTPTFPSLQQLCIRTLTRNIDYVEDVGDIPFRLIEPALRICNGAQLQKIESFNPRFQSATNDLLRRNSRPTEVEPGPDENWRQLYENCERERELKLQRATARVRGAYLNLENQRQARKLVVTTASPHLYIKQTRPSNSYGPKKVLSLMEKSRLEARSLCPLAIPPRRAPPPPYSAPAYKPASSTSTPPKPSPPLIQPSPPKTAPKPSTSTSTPSSSFWDDIRSSSPIRPLRGTKVAKRPGGS</sequence>
<dbReference type="Proteomes" id="UP000268162">
    <property type="component" value="Unassembled WGS sequence"/>
</dbReference>
<dbReference type="GO" id="GO:0006368">
    <property type="term" value="P:transcription elongation by RNA polymerase II"/>
    <property type="evidence" value="ECO:0007669"/>
    <property type="project" value="InterPro"/>
</dbReference>
<dbReference type="Pfam" id="PF06881">
    <property type="entry name" value="Elongin_A"/>
    <property type="match status" value="1"/>
</dbReference>
<accession>A0A4P9ZY69</accession>
<proteinExistence type="predicted"/>
<evidence type="ECO:0000313" key="3">
    <source>
        <dbReference type="Proteomes" id="UP000268162"/>
    </source>
</evidence>
<feature type="region of interest" description="Disordered" evidence="1">
    <location>
        <begin position="1"/>
        <end position="41"/>
    </location>
</feature>
<dbReference type="InterPro" id="IPR051870">
    <property type="entry name" value="Elongin-A_domain"/>
</dbReference>
<evidence type="ECO:0000313" key="2">
    <source>
        <dbReference type="EMBL" id="RKP37710.1"/>
    </source>
</evidence>
<feature type="compositionally biased region" description="Pro residues" evidence="1">
    <location>
        <begin position="202"/>
        <end position="214"/>
    </location>
</feature>
<feature type="compositionally biased region" description="Pro residues" evidence="1">
    <location>
        <begin position="227"/>
        <end position="243"/>
    </location>
</feature>
<feature type="compositionally biased region" description="Low complexity" evidence="1">
    <location>
        <begin position="244"/>
        <end position="258"/>
    </location>
</feature>
<dbReference type="AlphaFoldDB" id="A0A4P9ZY69"/>
<dbReference type="PANTHER" id="PTHR15141">
    <property type="entry name" value="TRANSCRIPTION ELONGATION FACTOR B POLYPEPTIDE 3"/>
    <property type="match status" value="1"/>
</dbReference>
<feature type="compositionally biased region" description="Low complexity" evidence="1">
    <location>
        <begin position="215"/>
        <end position="226"/>
    </location>
</feature>
<gene>
    <name evidence="2" type="ORF">BJ085DRAFT_35624</name>
</gene>
<dbReference type="InterPro" id="IPR010684">
    <property type="entry name" value="RNA_pol_II_trans_fac_SIII_A"/>
</dbReference>
<evidence type="ECO:0008006" key="4">
    <source>
        <dbReference type="Google" id="ProtNLM"/>
    </source>
</evidence>
<name>A0A4P9ZY69_9FUNG</name>
<feature type="compositionally biased region" description="Low complexity" evidence="1">
    <location>
        <begin position="1"/>
        <end position="13"/>
    </location>
</feature>